<keyword evidence="3" id="KW-1185">Reference proteome</keyword>
<name>A0ABR3WF60_9PEZI</name>
<feature type="compositionally biased region" description="Basic and acidic residues" evidence="1">
    <location>
        <begin position="65"/>
        <end position="80"/>
    </location>
</feature>
<gene>
    <name evidence="2" type="ORF">VTK73DRAFT_7434</name>
</gene>
<comment type="caution">
    <text evidence="2">The sequence shown here is derived from an EMBL/GenBank/DDBJ whole genome shotgun (WGS) entry which is preliminary data.</text>
</comment>
<feature type="compositionally biased region" description="Acidic residues" evidence="1">
    <location>
        <begin position="112"/>
        <end position="123"/>
    </location>
</feature>
<organism evidence="2 3">
    <name type="scientific">Phialemonium thermophilum</name>
    <dbReference type="NCBI Taxonomy" id="223376"/>
    <lineage>
        <taxon>Eukaryota</taxon>
        <taxon>Fungi</taxon>
        <taxon>Dikarya</taxon>
        <taxon>Ascomycota</taxon>
        <taxon>Pezizomycotina</taxon>
        <taxon>Sordariomycetes</taxon>
        <taxon>Sordariomycetidae</taxon>
        <taxon>Cephalothecales</taxon>
        <taxon>Cephalothecaceae</taxon>
        <taxon>Phialemonium</taxon>
    </lineage>
</organism>
<evidence type="ECO:0000313" key="3">
    <source>
        <dbReference type="Proteomes" id="UP001586593"/>
    </source>
</evidence>
<accession>A0ABR3WF60</accession>
<reference evidence="2 3" key="1">
    <citation type="journal article" date="2024" name="Commun. Biol.">
        <title>Comparative genomic analysis of thermophilic fungi reveals convergent evolutionary adaptations and gene losses.</title>
        <authorList>
            <person name="Steindorff A.S."/>
            <person name="Aguilar-Pontes M.V."/>
            <person name="Robinson A.J."/>
            <person name="Andreopoulos B."/>
            <person name="LaButti K."/>
            <person name="Kuo A."/>
            <person name="Mondo S."/>
            <person name="Riley R."/>
            <person name="Otillar R."/>
            <person name="Haridas S."/>
            <person name="Lipzen A."/>
            <person name="Grimwood J."/>
            <person name="Schmutz J."/>
            <person name="Clum A."/>
            <person name="Reid I.D."/>
            <person name="Moisan M.C."/>
            <person name="Butler G."/>
            <person name="Nguyen T.T.M."/>
            <person name="Dewar K."/>
            <person name="Conant G."/>
            <person name="Drula E."/>
            <person name="Henrissat B."/>
            <person name="Hansel C."/>
            <person name="Singer S."/>
            <person name="Hutchinson M.I."/>
            <person name="de Vries R.P."/>
            <person name="Natvig D.O."/>
            <person name="Powell A.J."/>
            <person name="Tsang A."/>
            <person name="Grigoriev I.V."/>
        </authorList>
    </citation>
    <scope>NUCLEOTIDE SEQUENCE [LARGE SCALE GENOMIC DNA]</scope>
    <source>
        <strain evidence="2 3">ATCC 24622</strain>
    </source>
</reference>
<evidence type="ECO:0000313" key="2">
    <source>
        <dbReference type="EMBL" id="KAL1859833.1"/>
    </source>
</evidence>
<evidence type="ECO:0000256" key="1">
    <source>
        <dbReference type="SAM" id="MobiDB-lite"/>
    </source>
</evidence>
<feature type="region of interest" description="Disordered" evidence="1">
    <location>
        <begin position="25"/>
        <end position="129"/>
    </location>
</feature>
<sequence>MMAALGDSFIDHSYPGLDTWRRSADGKGVVHNTSGATRNRPFRGCVMEEPNPQGVGMAPTQFAQRRVETGEEKAPQEGRSSKALLLDQGGTLGDSDCLSGATLEPGPSFSPQEEEDEGAEIETAESASTPVIRHKAITTKMTKRGGKLFYEDYKGNRRETSRSEWQAGQNGFLLQGKHHNYFVKKFP</sequence>
<dbReference type="Proteomes" id="UP001586593">
    <property type="component" value="Unassembled WGS sequence"/>
</dbReference>
<dbReference type="EMBL" id="JAZHXJ010000474">
    <property type="protein sequence ID" value="KAL1859833.1"/>
    <property type="molecule type" value="Genomic_DNA"/>
</dbReference>
<protein>
    <submittedName>
        <fullName evidence="2">Uncharacterized protein</fullName>
    </submittedName>
</protein>
<proteinExistence type="predicted"/>